<dbReference type="GO" id="GO:0070059">
    <property type="term" value="P:intrinsic apoptotic signaling pathway in response to endoplasmic reticulum stress"/>
    <property type="evidence" value="ECO:0007669"/>
    <property type="project" value="EnsemblMetazoa"/>
</dbReference>
<dbReference type="GO" id="GO:0045793">
    <property type="term" value="P:positive regulation of cell size"/>
    <property type="evidence" value="ECO:0007669"/>
    <property type="project" value="EnsemblMetazoa"/>
</dbReference>
<dbReference type="GO" id="GO:0071276">
    <property type="term" value="P:cellular response to cadmium ion"/>
    <property type="evidence" value="ECO:0007669"/>
    <property type="project" value="EnsemblMetazoa"/>
</dbReference>
<reference evidence="22 23" key="1">
    <citation type="journal article" date="2007" name="Nature">
        <title>Evolution of genes and genomes on the Drosophila phylogeny.</title>
        <authorList>
            <consortium name="Drosophila 12 Genomes Consortium"/>
            <person name="Clark A.G."/>
            <person name="Eisen M.B."/>
            <person name="Smith D.R."/>
            <person name="Bergman C.M."/>
            <person name="Oliver B."/>
            <person name="Markow T.A."/>
            <person name="Kaufman T.C."/>
            <person name="Kellis M."/>
            <person name="Gelbart W."/>
            <person name="Iyer V.N."/>
            <person name="Pollard D.A."/>
            <person name="Sackton T.B."/>
            <person name="Larracuente A.M."/>
            <person name="Singh N.D."/>
            <person name="Abad J.P."/>
            <person name="Abt D.N."/>
            <person name="Adryan B."/>
            <person name="Aguade M."/>
            <person name="Akashi H."/>
            <person name="Anderson W.W."/>
            <person name="Aquadro C.F."/>
            <person name="Ardell D.H."/>
            <person name="Arguello R."/>
            <person name="Artieri C.G."/>
            <person name="Barbash D.A."/>
            <person name="Barker D."/>
            <person name="Barsanti P."/>
            <person name="Batterham P."/>
            <person name="Batzoglou S."/>
            <person name="Begun D."/>
            <person name="Bhutkar A."/>
            <person name="Blanco E."/>
            <person name="Bosak S.A."/>
            <person name="Bradley R.K."/>
            <person name="Brand A.D."/>
            <person name="Brent M.R."/>
            <person name="Brooks A.N."/>
            <person name="Brown R.H."/>
            <person name="Butlin R.K."/>
            <person name="Caggese C."/>
            <person name="Calvi B.R."/>
            <person name="Bernardo de Carvalho A."/>
            <person name="Caspi A."/>
            <person name="Castrezana S."/>
            <person name="Celniker S.E."/>
            <person name="Chang J.L."/>
            <person name="Chapple C."/>
            <person name="Chatterji S."/>
            <person name="Chinwalla A."/>
            <person name="Civetta A."/>
            <person name="Clifton S.W."/>
            <person name="Comeron J.M."/>
            <person name="Costello J.C."/>
            <person name="Coyne J.A."/>
            <person name="Daub J."/>
            <person name="David R.G."/>
            <person name="Delcher A.L."/>
            <person name="Delehaunty K."/>
            <person name="Do C.B."/>
            <person name="Ebling H."/>
            <person name="Edwards K."/>
            <person name="Eickbush T."/>
            <person name="Evans J.D."/>
            <person name="Filipski A."/>
            <person name="Findeiss S."/>
            <person name="Freyhult E."/>
            <person name="Fulton L."/>
            <person name="Fulton R."/>
            <person name="Garcia A.C."/>
            <person name="Gardiner A."/>
            <person name="Garfield D.A."/>
            <person name="Garvin B.E."/>
            <person name="Gibson G."/>
            <person name="Gilbert D."/>
            <person name="Gnerre S."/>
            <person name="Godfrey J."/>
            <person name="Good R."/>
            <person name="Gotea V."/>
            <person name="Gravely B."/>
            <person name="Greenberg A.J."/>
            <person name="Griffiths-Jones S."/>
            <person name="Gross S."/>
            <person name="Guigo R."/>
            <person name="Gustafson E.A."/>
            <person name="Haerty W."/>
            <person name="Hahn M.W."/>
            <person name="Halligan D.L."/>
            <person name="Halpern A.L."/>
            <person name="Halter G.M."/>
            <person name="Han M.V."/>
            <person name="Heger A."/>
            <person name="Hillier L."/>
            <person name="Hinrichs A.S."/>
            <person name="Holmes I."/>
            <person name="Hoskins R.A."/>
            <person name="Hubisz M.J."/>
            <person name="Hultmark D."/>
            <person name="Huntley M.A."/>
            <person name="Jaffe D.B."/>
            <person name="Jagadeeshan S."/>
            <person name="Jeck W.R."/>
            <person name="Johnson J."/>
            <person name="Jones C.D."/>
            <person name="Jordan W.C."/>
            <person name="Karpen G.H."/>
            <person name="Kataoka E."/>
            <person name="Keightley P.D."/>
            <person name="Kheradpour P."/>
            <person name="Kirkness E.F."/>
            <person name="Koerich L.B."/>
            <person name="Kristiansen K."/>
            <person name="Kudrna D."/>
            <person name="Kulathinal R.J."/>
            <person name="Kumar S."/>
            <person name="Kwok R."/>
            <person name="Lander E."/>
            <person name="Langley C.H."/>
            <person name="Lapoint R."/>
            <person name="Lazzaro B.P."/>
            <person name="Lee S.J."/>
            <person name="Levesque L."/>
            <person name="Li R."/>
            <person name="Lin C.F."/>
            <person name="Lin M.F."/>
            <person name="Lindblad-Toh K."/>
            <person name="Llopart A."/>
            <person name="Long M."/>
            <person name="Low L."/>
            <person name="Lozovsky E."/>
            <person name="Lu J."/>
            <person name="Luo M."/>
            <person name="Machado C.A."/>
            <person name="Makalowski W."/>
            <person name="Marzo M."/>
            <person name="Matsuda M."/>
            <person name="Matzkin L."/>
            <person name="McAllister B."/>
            <person name="McBride C.S."/>
            <person name="McKernan B."/>
            <person name="McKernan K."/>
            <person name="Mendez-Lago M."/>
            <person name="Minx P."/>
            <person name="Mollenhauer M.U."/>
            <person name="Montooth K."/>
            <person name="Mount S.M."/>
            <person name="Mu X."/>
            <person name="Myers E."/>
            <person name="Negre B."/>
            <person name="Newfeld S."/>
            <person name="Nielsen R."/>
            <person name="Noor M.A."/>
            <person name="O'Grady P."/>
            <person name="Pachter L."/>
            <person name="Papaceit M."/>
            <person name="Parisi M.J."/>
            <person name="Parisi M."/>
            <person name="Parts L."/>
            <person name="Pedersen J.S."/>
            <person name="Pesole G."/>
            <person name="Phillippy A.M."/>
            <person name="Ponting C.P."/>
            <person name="Pop M."/>
            <person name="Porcelli D."/>
            <person name="Powell J.R."/>
            <person name="Prohaska S."/>
            <person name="Pruitt K."/>
            <person name="Puig M."/>
            <person name="Quesneville H."/>
            <person name="Ram K.R."/>
            <person name="Rand D."/>
            <person name="Rasmussen M.D."/>
            <person name="Reed L.K."/>
            <person name="Reenan R."/>
            <person name="Reily A."/>
            <person name="Remington K.A."/>
            <person name="Rieger T.T."/>
            <person name="Ritchie M.G."/>
            <person name="Robin C."/>
            <person name="Rogers Y.H."/>
            <person name="Rohde C."/>
            <person name="Rozas J."/>
            <person name="Rubenfield M.J."/>
            <person name="Ruiz A."/>
            <person name="Russo S."/>
            <person name="Salzberg S.L."/>
            <person name="Sanchez-Gracia A."/>
            <person name="Saranga D.J."/>
            <person name="Sato H."/>
            <person name="Schaeffer S.W."/>
            <person name="Schatz M.C."/>
            <person name="Schlenke T."/>
            <person name="Schwartz R."/>
            <person name="Segarra C."/>
            <person name="Singh R.S."/>
            <person name="Sirot L."/>
            <person name="Sirota M."/>
            <person name="Sisneros N.B."/>
            <person name="Smith C.D."/>
            <person name="Smith T.F."/>
            <person name="Spieth J."/>
            <person name="Stage D.E."/>
            <person name="Stark A."/>
            <person name="Stephan W."/>
            <person name="Strausberg R.L."/>
            <person name="Strempel S."/>
            <person name="Sturgill D."/>
            <person name="Sutton G."/>
            <person name="Sutton G.G."/>
            <person name="Tao W."/>
            <person name="Teichmann S."/>
            <person name="Tobari Y.N."/>
            <person name="Tomimura Y."/>
            <person name="Tsolas J.M."/>
            <person name="Valente V.L."/>
            <person name="Venter E."/>
            <person name="Venter J.C."/>
            <person name="Vicario S."/>
            <person name="Vieira F.G."/>
            <person name="Vilella A.J."/>
            <person name="Villasante A."/>
            <person name="Walenz B."/>
            <person name="Wang J."/>
            <person name="Wasserman M."/>
            <person name="Watts T."/>
            <person name="Wilson D."/>
            <person name="Wilson R.K."/>
            <person name="Wing R.A."/>
            <person name="Wolfner M.F."/>
            <person name="Wong A."/>
            <person name="Wong G.K."/>
            <person name="Wu C.I."/>
            <person name="Wu G."/>
            <person name="Yamamoto D."/>
            <person name="Yang H.P."/>
            <person name="Yang S.P."/>
            <person name="Yorke J.A."/>
            <person name="Yoshida K."/>
            <person name="Zdobnov E."/>
            <person name="Zhang P."/>
            <person name="Zhang Y."/>
            <person name="Zimin A.V."/>
            <person name="Baldwin J."/>
            <person name="Abdouelleil A."/>
            <person name="Abdulkadir J."/>
            <person name="Abebe A."/>
            <person name="Abera B."/>
            <person name="Abreu J."/>
            <person name="Acer S.C."/>
            <person name="Aftuck L."/>
            <person name="Alexander A."/>
            <person name="An P."/>
            <person name="Anderson E."/>
            <person name="Anderson S."/>
            <person name="Arachi H."/>
            <person name="Azer M."/>
            <person name="Bachantsang P."/>
            <person name="Barry A."/>
            <person name="Bayul T."/>
            <person name="Berlin A."/>
            <person name="Bessette D."/>
            <person name="Bloom T."/>
            <person name="Blye J."/>
            <person name="Boguslavskiy L."/>
            <person name="Bonnet C."/>
            <person name="Boukhgalter B."/>
            <person name="Bourzgui I."/>
            <person name="Brown A."/>
            <person name="Cahill P."/>
            <person name="Channer S."/>
            <person name="Cheshatsang Y."/>
            <person name="Chuda L."/>
            <person name="Citroen M."/>
            <person name="Collymore A."/>
            <person name="Cooke P."/>
            <person name="Costello M."/>
            <person name="D'Aco K."/>
            <person name="Daza R."/>
            <person name="De Haan G."/>
            <person name="DeGray S."/>
            <person name="DeMaso C."/>
            <person name="Dhargay N."/>
            <person name="Dooley K."/>
            <person name="Dooley E."/>
            <person name="Doricent M."/>
            <person name="Dorje P."/>
            <person name="Dorjee K."/>
            <person name="Dupes A."/>
            <person name="Elong R."/>
            <person name="Falk J."/>
            <person name="Farina A."/>
            <person name="Faro S."/>
            <person name="Ferguson D."/>
            <person name="Fisher S."/>
            <person name="Foley C.D."/>
            <person name="Franke A."/>
            <person name="Friedrich D."/>
            <person name="Gadbois L."/>
            <person name="Gearin G."/>
            <person name="Gearin C.R."/>
            <person name="Giannoukos G."/>
            <person name="Goode T."/>
            <person name="Graham J."/>
            <person name="Grandbois E."/>
            <person name="Grewal S."/>
            <person name="Gyaltsen K."/>
            <person name="Hafez N."/>
            <person name="Hagos B."/>
            <person name="Hall J."/>
            <person name="Henson C."/>
            <person name="Hollinger A."/>
            <person name="Honan T."/>
            <person name="Huard M.D."/>
            <person name="Hughes L."/>
            <person name="Hurhula B."/>
            <person name="Husby M.E."/>
            <person name="Kamat A."/>
            <person name="Kanga B."/>
            <person name="Kashin S."/>
            <person name="Khazanovich D."/>
            <person name="Kisner P."/>
            <person name="Lance K."/>
            <person name="Lara M."/>
            <person name="Lee W."/>
            <person name="Lennon N."/>
            <person name="Letendre F."/>
            <person name="LeVine R."/>
            <person name="Lipovsky A."/>
            <person name="Liu X."/>
            <person name="Liu J."/>
            <person name="Liu S."/>
            <person name="Lokyitsang T."/>
            <person name="Lokyitsang Y."/>
            <person name="Lubonja R."/>
            <person name="Lui A."/>
            <person name="MacDonald P."/>
            <person name="Magnisalis V."/>
            <person name="Maru K."/>
            <person name="Matthews C."/>
            <person name="McCusker W."/>
            <person name="McDonough S."/>
            <person name="Mehta T."/>
            <person name="Meldrim J."/>
            <person name="Meneus L."/>
            <person name="Mihai O."/>
            <person name="Mihalev A."/>
            <person name="Mihova T."/>
            <person name="Mittelman R."/>
            <person name="Mlenga V."/>
            <person name="Montmayeur A."/>
            <person name="Mulrain L."/>
            <person name="Navidi A."/>
            <person name="Naylor J."/>
            <person name="Negash T."/>
            <person name="Nguyen T."/>
            <person name="Nguyen N."/>
            <person name="Nicol R."/>
            <person name="Norbu C."/>
            <person name="Norbu N."/>
            <person name="Novod N."/>
            <person name="O'Neill B."/>
            <person name="Osman S."/>
            <person name="Markiewicz E."/>
            <person name="Oyono O.L."/>
            <person name="Patti C."/>
            <person name="Phunkhang P."/>
            <person name="Pierre F."/>
            <person name="Priest M."/>
            <person name="Raghuraman S."/>
            <person name="Rege F."/>
            <person name="Reyes R."/>
            <person name="Rise C."/>
            <person name="Rogov P."/>
            <person name="Ross K."/>
            <person name="Ryan E."/>
            <person name="Settipalli S."/>
            <person name="Shea T."/>
            <person name="Sherpa N."/>
            <person name="Shi L."/>
            <person name="Shih D."/>
            <person name="Sparrow T."/>
            <person name="Spaulding J."/>
            <person name="Stalker J."/>
            <person name="Stange-Thomann N."/>
            <person name="Stavropoulos S."/>
            <person name="Stone C."/>
            <person name="Strader C."/>
            <person name="Tesfaye S."/>
            <person name="Thomson T."/>
            <person name="Thoulutsang Y."/>
            <person name="Thoulutsang D."/>
            <person name="Topham K."/>
            <person name="Topping I."/>
            <person name="Tsamla T."/>
            <person name="Vassiliev H."/>
            <person name="Vo A."/>
            <person name="Wangchuk T."/>
            <person name="Wangdi T."/>
            <person name="Weiand M."/>
            <person name="Wilkinson J."/>
            <person name="Wilson A."/>
            <person name="Yadav S."/>
            <person name="Young G."/>
            <person name="Yu Q."/>
            <person name="Zembek L."/>
            <person name="Zhong D."/>
            <person name="Zimmer A."/>
            <person name="Zwirko Z."/>
            <person name="Jaffe D.B."/>
            <person name="Alvarez P."/>
            <person name="Brockman W."/>
            <person name="Butler J."/>
            <person name="Chin C."/>
            <person name="Gnerre S."/>
            <person name="Grabherr M."/>
            <person name="Kleber M."/>
            <person name="Mauceli E."/>
            <person name="MacCallum I."/>
        </authorList>
    </citation>
    <scope>NUCLEOTIDE SEQUENCE [LARGE SCALE GENOMIC DNA]</scope>
    <source>
        <strain evidence="23">Rob3c / Tucson 14021-0248.25</strain>
    </source>
</reference>
<dbReference type="InterPro" id="IPR050538">
    <property type="entry name" value="MAP_kinase_kinase_kinase"/>
</dbReference>
<evidence type="ECO:0000256" key="13">
    <source>
        <dbReference type="ARBA" id="ARBA00022842"/>
    </source>
</evidence>
<evidence type="ECO:0000256" key="11">
    <source>
        <dbReference type="ARBA" id="ARBA00022777"/>
    </source>
</evidence>
<evidence type="ECO:0000256" key="6">
    <source>
        <dbReference type="ARBA" id="ARBA00022527"/>
    </source>
</evidence>
<keyword evidence="23" id="KW-1185">Reference proteome</keyword>
<name>B4I254_DROSE</name>
<dbReference type="PANTHER" id="PTHR48016">
    <property type="entry name" value="MAP KINASE KINASE KINASE SSK2-RELATED-RELATED"/>
    <property type="match status" value="1"/>
</dbReference>
<feature type="compositionally biased region" description="Low complexity" evidence="20">
    <location>
        <begin position="1183"/>
        <end position="1198"/>
    </location>
</feature>
<evidence type="ECO:0000256" key="16">
    <source>
        <dbReference type="ARBA" id="ARBA00060115"/>
    </source>
</evidence>
<dbReference type="PANTHER" id="PTHR48016:SF32">
    <property type="entry name" value="MITOGEN-ACTIVATED PROTEIN KINASE KINASE KINASE 4"/>
    <property type="match status" value="1"/>
</dbReference>
<feature type="region of interest" description="Disordered" evidence="20">
    <location>
        <begin position="1168"/>
        <end position="1202"/>
    </location>
</feature>
<dbReference type="GO" id="GO:0007254">
    <property type="term" value="P:JNK cascade"/>
    <property type="evidence" value="ECO:0007669"/>
    <property type="project" value="EnsemblMetazoa"/>
</dbReference>
<evidence type="ECO:0000256" key="7">
    <source>
        <dbReference type="ARBA" id="ARBA00022553"/>
    </source>
</evidence>
<keyword evidence="6" id="KW-0723">Serine/threonine-protein kinase</keyword>
<accession>B4I254</accession>
<evidence type="ECO:0000256" key="3">
    <source>
        <dbReference type="ARBA" id="ARBA00006529"/>
    </source>
</evidence>
<dbReference type="GO" id="GO:0071475">
    <property type="term" value="P:cellular hyperosmotic salinity response"/>
    <property type="evidence" value="ECO:0007669"/>
    <property type="project" value="EnsemblMetazoa"/>
</dbReference>
<comment type="subcellular location">
    <subcellularLocation>
        <location evidence="2">Cytoplasm</location>
        <location evidence="2">Perinuclear region</location>
    </subcellularLocation>
</comment>
<evidence type="ECO:0000256" key="19">
    <source>
        <dbReference type="PROSITE-ProRule" id="PRU10141"/>
    </source>
</evidence>
<keyword evidence="12 19" id="KW-0067">ATP-binding</keyword>
<organism evidence="23">
    <name type="scientific">Drosophila sechellia</name>
    <name type="common">Fruit fly</name>
    <dbReference type="NCBI Taxonomy" id="7238"/>
    <lineage>
        <taxon>Eukaryota</taxon>
        <taxon>Metazoa</taxon>
        <taxon>Ecdysozoa</taxon>
        <taxon>Arthropoda</taxon>
        <taxon>Hexapoda</taxon>
        <taxon>Insecta</taxon>
        <taxon>Pterygota</taxon>
        <taxon>Neoptera</taxon>
        <taxon>Endopterygota</taxon>
        <taxon>Diptera</taxon>
        <taxon>Brachycera</taxon>
        <taxon>Muscomorpha</taxon>
        <taxon>Ephydroidea</taxon>
        <taxon>Drosophilidae</taxon>
        <taxon>Drosophila</taxon>
        <taxon>Sophophora</taxon>
    </lineage>
</organism>
<evidence type="ECO:0000259" key="21">
    <source>
        <dbReference type="PROSITE" id="PS50011"/>
    </source>
</evidence>
<protein>
    <recommendedName>
        <fullName evidence="17">Mitogen-activated protein kinase kinase kinase 4</fullName>
        <ecNumber evidence="4">2.7.11.25</ecNumber>
    </recommendedName>
    <alternativeName>
        <fullName evidence="18">MAPK/ERK kinase kinase 4</fullName>
    </alternativeName>
</protein>
<dbReference type="InterPro" id="IPR011009">
    <property type="entry name" value="Kinase-like_dom_sf"/>
</dbReference>
<dbReference type="InterPro" id="IPR008271">
    <property type="entry name" value="Ser/Thr_kinase_AS"/>
</dbReference>
<evidence type="ECO:0000256" key="10">
    <source>
        <dbReference type="ARBA" id="ARBA00022741"/>
    </source>
</evidence>
<dbReference type="SUPFAM" id="SSF56112">
    <property type="entry name" value="Protein kinase-like (PK-like)"/>
    <property type="match status" value="1"/>
</dbReference>
<dbReference type="GO" id="GO:0006979">
    <property type="term" value="P:response to oxidative stress"/>
    <property type="evidence" value="ECO:0007669"/>
    <property type="project" value="EnsemblMetazoa"/>
</dbReference>
<keyword evidence="7" id="KW-0597">Phosphoprotein</keyword>
<dbReference type="Proteomes" id="UP000001292">
    <property type="component" value="Unassembled WGS sequence"/>
</dbReference>
<evidence type="ECO:0000313" key="23">
    <source>
        <dbReference type="Proteomes" id="UP000001292"/>
    </source>
</evidence>
<dbReference type="GO" id="GO:0048471">
    <property type="term" value="C:perinuclear region of cytoplasm"/>
    <property type="evidence" value="ECO:0007669"/>
    <property type="project" value="UniProtKB-SubCell"/>
</dbReference>
<dbReference type="OMA" id="DEHQFEE"/>
<dbReference type="FunFam" id="1.10.510.10:FF:000122">
    <property type="entry name" value="Mitogen-activated protein kinase kinase kinase 4"/>
    <property type="match status" value="1"/>
</dbReference>
<evidence type="ECO:0000256" key="8">
    <source>
        <dbReference type="ARBA" id="ARBA00022679"/>
    </source>
</evidence>
<dbReference type="CDD" id="cd06626">
    <property type="entry name" value="STKc_MEKK4"/>
    <property type="match status" value="1"/>
</dbReference>
<dbReference type="GO" id="GO:0071243">
    <property type="term" value="P:cellular response to arsenic-containing substance"/>
    <property type="evidence" value="ECO:0007669"/>
    <property type="project" value="EnsemblMetazoa"/>
</dbReference>
<dbReference type="GO" id="GO:0034605">
    <property type="term" value="P:cellular response to heat"/>
    <property type="evidence" value="ECO:0007669"/>
    <property type="project" value="EnsemblMetazoa"/>
</dbReference>
<feature type="domain" description="Protein kinase" evidence="21">
    <location>
        <begin position="1332"/>
        <end position="1592"/>
    </location>
</feature>
<evidence type="ECO:0000256" key="15">
    <source>
        <dbReference type="ARBA" id="ARBA00048329"/>
    </source>
</evidence>
<dbReference type="InterPro" id="IPR045801">
    <property type="entry name" value="MEKK4_N"/>
</dbReference>
<dbReference type="PhylomeDB" id="B4I254"/>
<keyword evidence="10 19" id="KW-0547">Nucleotide-binding</keyword>
<comment type="similarity">
    <text evidence="3">Belongs to the protein kinase superfamily. STE Ser/Thr protein kinase family. MAP kinase kinase kinase subfamily.</text>
</comment>
<keyword evidence="5" id="KW-0963">Cytoplasm</keyword>
<dbReference type="EMBL" id="CH480820">
    <property type="protein sequence ID" value="EDW54611.1"/>
    <property type="molecule type" value="Genomic_DNA"/>
</dbReference>
<keyword evidence="11" id="KW-0418">Kinase</keyword>
<evidence type="ECO:0000256" key="2">
    <source>
        <dbReference type="ARBA" id="ARBA00004556"/>
    </source>
</evidence>
<evidence type="ECO:0000256" key="9">
    <source>
        <dbReference type="ARBA" id="ARBA00022723"/>
    </source>
</evidence>
<feature type="compositionally biased region" description="Pro residues" evidence="20">
    <location>
        <begin position="55"/>
        <end position="64"/>
    </location>
</feature>
<dbReference type="GO" id="GO:0031434">
    <property type="term" value="F:mitogen-activated protein kinase kinase binding"/>
    <property type="evidence" value="ECO:0007669"/>
    <property type="project" value="EnsemblMetazoa"/>
</dbReference>
<feature type="compositionally biased region" description="Polar residues" evidence="20">
    <location>
        <begin position="22"/>
        <end position="37"/>
    </location>
</feature>
<gene>
    <name evidence="22" type="primary">Dsec\GM18685</name>
    <name evidence="22" type="ORF">Dsec_GM18685</name>
</gene>
<dbReference type="PROSITE" id="PS00108">
    <property type="entry name" value="PROTEIN_KINASE_ST"/>
    <property type="match status" value="1"/>
</dbReference>
<dbReference type="PROSITE" id="PS50011">
    <property type="entry name" value="PROTEIN_KINASE_DOM"/>
    <property type="match status" value="1"/>
</dbReference>
<evidence type="ECO:0000256" key="1">
    <source>
        <dbReference type="ARBA" id="ARBA00001946"/>
    </source>
</evidence>
<dbReference type="SMART" id="SM00220">
    <property type="entry name" value="S_TKc"/>
    <property type="match status" value="1"/>
</dbReference>
<dbReference type="STRING" id="7238.B4I254"/>
<dbReference type="GO" id="GO:0043652">
    <property type="term" value="P:engulfment of apoptotic cell"/>
    <property type="evidence" value="ECO:0007669"/>
    <property type="project" value="EnsemblMetazoa"/>
</dbReference>
<dbReference type="GO" id="GO:0004709">
    <property type="term" value="F:MAP kinase kinase kinase activity"/>
    <property type="evidence" value="ECO:0007669"/>
    <property type="project" value="UniProtKB-EC"/>
</dbReference>
<evidence type="ECO:0000313" key="22">
    <source>
        <dbReference type="EMBL" id="EDW54611.1"/>
    </source>
</evidence>
<dbReference type="InterPro" id="IPR017441">
    <property type="entry name" value="Protein_kinase_ATP_BS"/>
</dbReference>
<evidence type="ECO:0000256" key="17">
    <source>
        <dbReference type="ARBA" id="ARBA00069057"/>
    </source>
</evidence>
<dbReference type="GO" id="GO:0045815">
    <property type="term" value="P:transcription initiation-coupled chromatin remodeling"/>
    <property type="evidence" value="ECO:0007669"/>
    <property type="project" value="EnsemblMetazoa"/>
</dbReference>
<evidence type="ECO:0000256" key="20">
    <source>
        <dbReference type="SAM" id="MobiDB-lite"/>
    </source>
</evidence>
<keyword evidence="9" id="KW-0479">Metal-binding</keyword>
<feature type="region of interest" description="Disordered" evidence="20">
    <location>
        <begin position="565"/>
        <end position="602"/>
    </location>
</feature>
<keyword evidence="13" id="KW-0460">Magnesium</keyword>
<comment type="cofactor">
    <cofactor evidence="1">
        <name>Mg(2+)</name>
        <dbReference type="ChEBI" id="CHEBI:18420"/>
    </cofactor>
</comment>
<proteinExistence type="inferred from homology"/>
<comment type="catalytic activity">
    <reaction evidence="14">
        <text>L-threonyl-[protein] + ATP = O-phospho-L-threonyl-[protein] + ADP + H(+)</text>
        <dbReference type="Rhea" id="RHEA:46608"/>
        <dbReference type="Rhea" id="RHEA-COMP:11060"/>
        <dbReference type="Rhea" id="RHEA-COMP:11605"/>
        <dbReference type="ChEBI" id="CHEBI:15378"/>
        <dbReference type="ChEBI" id="CHEBI:30013"/>
        <dbReference type="ChEBI" id="CHEBI:30616"/>
        <dbReference type="ChEBI" id="CHEBI:61977"/>
        <dbReference type="ChEBI" id="CHEBI:456216"/>
        <dbReference type="EC" id="2.7.11.25"/>
    </reaction>
</comment>
<evidence type="ECO:0000256" key="12">
    <source>
        <dbReference type="ARBA" id="ARBA00022840"/>
    </source>
</evidence>
<feature type="compositionally biased region" description="Low complexity" evidence="20">
    <location>
        <begin position="565"/>
        <end position="575"/>
    </location>
</feature>
<evidence type="ECO:0000256" key="18">
    <source>
        <dbReference type="ARBA" id="ARBA00083883"/>
    </source>
</evidence>
<feature type="region of interest" description="Disordered" evidence="20">
    <location>
        <begin position="22"/>
        <end position="64"/>
    </location>
</feature>
<sequence>MSNRRRVRTIDYLALQQSLRLQKTPAATTNAEDQVSQAGEEENGNGHHSAFTAETPPPPPIPPIPPIRLRREQSVEEDVASEIPSIREGNRQPGAAYRGSVIPPPGQSTIGLGKQLIPQEEGCKMRRRKVEYRVKQTPSRPVQMARNRIGALEEDMPPEDELAAHYEAFGTTPPRTRLKIKNRDWERKQKVVNVTASADLPASLGGTPKKTRTARSRVLRRNTMDCALLNEMFVNDESKRTDKRLQSLLRDSEREMKNSLATTAVAAPRGNSFHETAHPLESLDQIMPLNSEAMAPIQLRIASKVVESCNRYRCVSSRPIGYRSSAPPLAFAAQLPAGMLRSDGRATPGLGKRKDFHETFANLIKLGSVDRQDAKLSQEEHTWQTELKDLIWLELQAWQADRTVEQQDKYLFEARQGVSDLLTHIINYKFQPRYRREPSLISLDSGIHSDSNSNASSPLPSKMCQGCMSLYCKDCMDHQELALREVEGMLTRLEAAEALYPSSQAMGALHPIYKSQSFVGRIKSMCLWYNITKQNKLKLSILGKILARLQDEKFSWPVCTSSYIASDSGSSSASGVENDDSAVNSMDSSKPPSMVGSSSRKGVTPCHKVQFMLNDATHVPGETSSSNESTSTEVSQWSSECSHSHMRKGSMHDINIFSVEPLGTCSSNGTGEQSTALYRKFIENVLKSRGLAKSLAFLHKLHNVALYKAHIALEKPGAEDLDYESDAESIEEDVPRLDPQISREQVVELRTYGYWSEEAQSINLPSYIPTFVFLSGIPLQFMHEFLRMRLETRPVRPNPLSLEQLMKELREGLTLALTHRERYQRHITTALVENEAELGSYISILNHYDATVRKTFELYLEYIDQLVLVAVPEGNQKSVLEKEWMFTKLISPMIKGMHTLASQKFCGIISKLLRSISERLVKRTVELDQQIDGTADTDDNEEVKWQLLTICRETQSLLTVERERSIKVLFFAKTFCRDVETTDFHREHYEHDVANQQHDFICSDVKAAFKLLQQDVLQVRNKLTAIIEGVQKRCCLSNMRDLDEQDKQAVLSRTREILHQGYKFGFEYHKDVIRLFEQKIMDQKDSGAHTVDLALGIIAYAKMWMHFVMERCERGRGMRPRWASQGLEFLILACDPQITQHLDDDEFEALKQQMDRCISHVIGITSEPEKVAKKKASPRTRKTSSPATSRSRTPTRTPMSAGMVLNPNTPPLQSPPYNKLLHPQFSLKEDVSGNSYSPVDSSDYVDTPCQRSANGELRLLVPQTPPTPASPGKSSLEGTPLALRQERVRDAVNRLDMDLEDGLRERRLIGQVKSLNSSDKVHIRARSVHFRWHRGIKIGQGRFGKVYTAVNNNTGELMAMKEIAIQPGETRALKNVAEELKILEGIKHKNLVRYYGIEVHREELLIFMELCSEGTLESLVELTGNLPEALTRRFTAQLLSGVSELHKHGIVHRDIKTANIFLVDGSNSLKLGDFGSAVKIQAHTTVPGELQGYVGTQAYMAPEVFTKTNSDGHGRAADIWSVGCVVVEMASGKRPWAQFDSNFQIMFKVGMGEKPQAPESLSQEGHDFIDHCLQHDPKRRLTAVELLEHNFCKYGRDECSSEQLQMQVRGSFRRNVATSSS</sequence>
<feature type="compositionally biased region" description="Low complexity" evidence="20">
    <location>
        <begin position="588"/>
        <end position="599"/>
    </location>
</feature>
<evidence type="ECO:0000256" key="14">
    <source>
        <dbReference type="ARBA" id="ARBA00047559"/>
    </source>
</evidence>
<keyword evidence="8" id="KW-0808">Transferase</keyword>
<comment type="catalytic activity">
    <reaction evidence="15">
        <text>L-seryl-[protein] + ATP = O-phospho-L-seryl-[protein] + ADP + H(+)</text>
        <dbReference type="Rhea" id="RHEA:17989"/>
        <dbReference type="Rhea" id="RHEA-COMP:9863"/>
        <dbReference type="Rhea" id="RHEA-COMP:11604"/>
        <dbReference type="ChEBI" id="CHEBI:15378"/>
        <dbReference type="ChEBI" id="CHEBI:29999"/>
        <dbReference type="ChEBI" id="CHEBI:30616"/>
        <dbReference type="ChEBI" id="CHEBI:83421"/>
        <dbReference type="ChEBI" id="CHEBI:456216"/>
        <dbReference type="EC" id="2.7.11.25"/>
    </reaction>
</comment>
<feature type="binding site" evidence="19">
    <location>
        <position position="1361"/>
    </location>
    <ligand>
        <name>ATP</name>
        <dbReference type="ChEBI" id="CHEBI:30616"/>
    </ligand>
</feature>
<dbReference type="GO" id="GO:0046872">
    <property type="term" value="F:metal ion binding"/>
    <property type="evidence" value="ECO:0007669"/>
    <property type="project" value="UniProtKB-KW"/>
</dbReference>
<evidence type="ECO:0000256" key="5">
    <source>
        <dbReference type="ARBA" id="ARBA00022490"/>
    </source>
</evidence>
<dbReference type="Gene3D" id="1.10.510.10">
    <property type="entry name" value="Transferase(Phosphotransferase) domain 1"/>
    <property type="match status" value="1"/>
</dbReference>
<dbReference type="GO" id="GO:0005524">
    <property type="term" value="F:ATP binding"/>
    <property type="evidence" value="ECO:0007669"/>
    <property type="project" value="UniProtKB-UniRule"/>
</dbReference>
<evidence type="ECO:0000256" key="4">
    <source>
        <dbReference type="ARBA" id="ARBA00012406"/>
    </source>
</evidence>
<dbReference type="HOGENOM" id="CLU_003786_0_0_1"/>
<dbReference type="GO" id="GO:0038066">
    <property type="term" value="P:p38MAPK cascade"/>
    <property type="evidence" value="ECO:0007669"/>
    <property type="project" value="EnsemblMetazoa"/>
</dbReference>
<dbReference type="InterPro" id="IPR000719">
    <property type="entry name" value="Prot_kinase_dom"/>
</dbReference>
<feature type="compositionally biased region" description="Basic residues" evidence="20">
    <location>
        <begin position="1172"/>
        <end position="1182"/>
    </location>
</feature>
<dbReference type="Pfam" id="PF19431">
    <property type="entry name" value="MEKK4_N"/>
    <property type="match status" value="2"/>
</dbReference>
<dbReference type="PROSITE" id="PS00107">
    <property type="entry name" value="PROTEIN_KINASE_ATP"/>
    <property type="match status" value="1"/>
</dbReference>
<dbReference type="EC" id="2.7.11.25" evidence="4"/>
<feature type="region of interest" description="Disordered" evidence="20">
    <location>
        <begin position="1260"/>
        <end position="1280"/>
    </location>
</feature>
<dbReference type="Pfam" id="PF00069">
    <property type="entry name" value="Pkinase"/>
    <property type="match status" value="1"/>
</dbReference>
<comment type="function">
    <text evidence="16">Component of a protein kinase signal transduction cascade. Activates the CSBP2, P38 and JNK MAPK pathways, but not the ERK pathway. Specifically phosphorylates and activates MAP2K4 and MAP2K6.</text>
</comment>
<dbReference type="GO" id="GO:0031452">
    <property type="term" value="P:negative regulation of heterochromatin formation"/>
    <property type="evidence" value="ECO:0007669"/>
    <property type="project" value="EnsemblMetazoa"/>
</dbReference>
<dbReference type="GO" id="GO:0035331">
    <property type="term" value="P:negative regulation of hippo signaling"/>
    <property type="evidence" value="ECO:0007669"/>
    <property type="project" value="EnsemblMetazoa"/>
</dbReference>
<dbReference type="GO" id="GO:0002385">
    <property type="term" value="P:mucosal immune response"/>
    <property type="evidence" value="ECO:0007669"/>
    <property type="project" value="EnsemblMetazoa"/>
</dbReference>